<dbReference type="Pfam" id="PF00135">
    <property type="entry name" value="COesterase"/>
    <property type="match status" value="1"/>
</dbReference>
<reference evidence="4" key="2">
    <citation type="journal article" date="2018" name="Environ. Sci. Technol.">
        <title>The Toxicogenome of Hyalella azteca: A Model for Sediment Ecotoxicology and Evolutionary Toxicology.</title>
        <authorList>
            <person name="Poynton H.C."/>
            <person name="Hasenbein S."/>
            <person name="Benoit J.B."/>
            <person name="Sepulveda M.S."/>
            <person name="Poelchau M.F."/>
            <person name="Hughes D.S.T."/>
            <person name="Murali S.C."/>
            <person name="Chen S."/>
            <person name="Glastad K.M."/>
            <person name="Goodisman M.A.D."/>
            <person name="Werren J.H."/>
            <person name="Vineis J.H."/>
            <person name="Bowen J.L."/>
            <person name="Friedrich M."/>
            <person name="Jones J."/>
            <person name="Robertson H.M."/>
            <person name="Feyereisen R."/>
            <person name="Mechler-Hickson A."/>
            <person name="Mathers N."/>
            <person name="Lee C.E."/>
            <person name="Colbourne J.K."/>
            <person name="Biales A."/>
            <person name="Johnston J.S."/>
            <person name="Wellborn G.A."/>
            <person name="Rosendale A.J."/>
            <person name="Cridge A.G."/>
            <person name="Munoz-Torres M.C."/>
            <person name="Bain P.A."/>
            <person name="Manny A.R."/>
            <person name="Major K.M."/>
            <person name="Lambert F.N."/>
            <person name="Vulpe C.D."/>
            <person name="Tuck P."/>
            <person name="Blalock B.J."/>
            <person name="Lin Y.Y."/>
            <person name="Smith M.E."/>
            <person name="Ochoa-Acuna H."/>
            <person name="Chen M.M."/>
            <person name="Childers C.P."/>
            <person name="Qu J."/>
            <person name="Dugan S."/>
            <person name="Lee S.L."/>
            <person name="Chao H."/>
            <person name="Dinh H."/>
            <person name="Han Y."/>
            <person name="Doddapaneni H."/>
            <person name="Worley K.C."/>
            <person name="Muzny D.M."/>
            <person name="Gibbs R.A."/>
            <person name="Richards S."/>
        </authorList>
    </citation>
    <scope>NUCLEOTIDE SEQUENCE</scope>
    <source>
        <strain evidence="4">HAZT.00-mixed</strain>
        <tissue evidence="4">Whole organism</tissue>
    </source>
</reference>
<dbReference type="Gene3D" id="3.40.50.1820">
    <property type="entry name" value="alpha/beta hydrolase"/>
    <property type="match status" value="1"/>
</dbReference>
<organism evidence="4">
    <name type="scientific">Hyalella azteca</name>
    <name type="common">Amphipod</name>
    <dbReference type="NCBI Taxonomy" id="294128"/>
    <lineage>
        <taxon>Eukaryota</taxon>
        <taxon>Metazoa</taxon>
        <taxon>Ecdysozoa</taxon>
        <taxon>Arthropoda</taxon>
        <taxon>Crustacea</taxon>
        <taxon>Multicrustacea</taxon>
        <taxon>Malacostraca</taxon>
        <taxon>Eumalacostraca</taxon>
        <taxon>Peracarida</taxon>
        <taxon>Amphipoda</taxon>
        <taxon>Senticaudata</taxon>
        <taxon>Talitrida</taxon>
        <taxon>Talitroidea</taxon>
        <taxon>Hyalellidae</taxon>
        <taxon>Hyalella</taxon>
    </lineage>
</organism>
<dbReference type="InterPro" id="IPR002018">
    <property type="entry name" value="CarbesteraseB"/>
</dbReference>
<proteinExistence type="inferred from homology"/>
<feature type="domain" description="Carboxylesterase type B" evidence="3">
    <location>
        <begin position="1"/>
        <end position="44"/>
    </location>
</feature>
<comment type="caution">
    <text evidence="4">The sequence shown here is derived from an EMBL/GenBank/DDBJ whole genome shotgun (WGS) entry which is preliminary data.</text>
</comment>
<evidence type="ECO:0000256" key="1">
    <source>
        <dbReference type="ARBA" id="ARBA00005964"/>
    </source>
</evidence>
<dbReference type="PANTHER" id="PTHR43903">
    <property type="entry name" value="NEUROLIGIN"/>
    <property type="match status" value="1"/>
</dbReference>
<evidence type="ECO:0000313" key="4">
    <source>
        <dbReference type="EMBL" id="KAA0186129.1"/>
    </source>
</evidence>
<evidence type="ECO:0000256" key="2">
    <source>
        <dbReference type="ARBA" id="ARBA00023180"/>
    </source>
</evidence>
<dbReference type="AlphaFoldDB" id="A0A6A0GT72"/>
<gene>
    <name evidence="4" type="ORF">HAZT_HAZT011011</name>
</gene>
<comment type="similarity">
    <text evidence="1">Belongs to the type-B carboxylesterase/lipase family.</text>
</comment>
<dbReference type="SUPFAM" id="SSF53474">
    <property type="entry name" value="alpha/beta-Hydrolases"/>
    <property type="match status" value="1"/>
</dbReference>
<reference evidence="4" key="1">
    <citation type="submission" date="2014-08" db="EMBL/GenBank/DDBJ databases">
        <authorList>
            <person name="Murali S."/>
            <person name="Richards S."/>
            <person name="Bandaranaike D."/>
            <person name="Bellair M."/>
            <person name="Blankenburg K."/>
            <person name="Chao H."/>
            <person name="Dinh H."/>
            <person name="Doddapaneni H."/>
            <person name="Dugan-Rocha S."/>
            <person name="Elkadiri S."/>
            <person name="Gnanaolivu R."/>
            <person name="Hughes D."/>
            <person name="Lee S."/>
            <person name="Li M."/>
            <person name="Ming W."/>
            <person name="Munidasa M."/>
            <person name="Muniz J."/>
            <person name="Nguyen L."/>
            <person name="Osuji N."/>
            <person name="Pu L.-L."/>
            <person name="Puazo M."/>
            <person name="Skinner E."/>
            <person name="Qu C."/>
            <person name="Quiroz J."/>
            <person name="Raj R."/>
            <person name="Weissenberger G."/>
            <person name="Xin Y."/>
            <person name="Zou X."/>
            <person name="Han Y."/>
            <person name="Worley K."/>
            <person name="Muzny D."/>
            <person name="Gibbs R."/>
        </authorList>
    </citation>
    <scope>NUCLEOTIDE SEQUENCE</scope>
    <source>
        <strain evidence="4">HAZT.00-mixed</strain>
        <tissue evidence="4">Whole organism</tissue>
    </source>
</reference>
<accession>A0A6A0GT72</accession>
<dbReference type="EMBL" id="JQDR03015763">
    <property type="protein sequence ID" value="KAA0186129.1"/>
    <property type="molecule type" value="Genomic_DNA"/>
</dbReference>
<name>A0A6A0GT72_HYAAZ</name>
<dbReference type="Proteomes" id="UP000711488">
    <property type="component" value="Unassembled WGS sequence"/>
</dbReference>
<sequence length="69" mass="7143">MDQLAALSWVHENIAAFGGDPGRVTLFGHAAGAACITYLMVSPVLVPGAACITYLMVSPVLVPGEPYVL</sequence>
<protein>
    <recommendedName>
        <fullName evidence="3">Carboxylesterase type B domain-containing protein</fullName>
    </recommendedName>
</protein>
<reference evidence="4" key="3">
    <citation type="submission" date="2019-06" db="EMBL/GenBank/DDBJ databases">
        <authorList>
            <person name="Poynton C."/>
            <person name="Hasenbein S."/>
            <person name="Benoit J.B."/>
            <person name="Sepulveda M.S."/>
            <person name="Poelchau M.F."/>
            <person name="Murali S.C."/>
            <person name="Chen S."/>
            <person name="Glastad K.M."/>
            <person name="Werren J.H."/>
            <person name="Vineis J.H."/>
            <person name="Bowen J.L."/>
            <person name="Friedrich M."/>
            <person name="Jones J."/>
            <person name="Robertson H.M."/>
            <person name="Feyereisen R."/>
            <person name="Mechler-Hickson A."/>
            <person name="Mathers N."/>
            <person name="Lee C.E."/>
            <person name="Colbourne J.K."/>
            <person name="Biales A."/>
            <person name="Johnston J.S."/>
            <person name="Wellborn G.A."/>
            <person name="Rosendale A.J."/>
            <person name="Cridge A.G."/>
            <person name="Munoz-Torres M.C."/>
            <person name="Bain P.A."/>
            <person name="Manny A.R."/>
            <person name="Major K.M."/>
            <person name="Lambert F.N."/>
            <person name="Vulpe C.D."/>
            <person name="Tuck P."/>
            <person name="Blalock B.J."/>
            <person name="Lin Y.-Y."/>
            <person name="Smith M.E."/>
            <person name="Ochoa-Acuna H."/>
            <person name="Chen M.-J.M."/>
            <person name="Childers C.P."/>
            <person name="Qu J."/>
            <person name="Dugan S."/>
            <person name="Lee S.L."/>
            <person name="Chao H."/>
            <person name="Dinh H."/>
            <person name="Han Y."/>
            <person name="Doddapaneni H."/>
            <person name="Worley K.C."/>
            <person name="Muzny D.M."/>
            <person name="Gibbs R.A."/>
            <person name="Richards S."/>
        </authorList>
    </citation>
    <scope>NUCLEOTIDE SEQUENCE</scope>
    <source>
        <strain evidence="4">HAZT.00-mixed</strain>
        <tissue evidence="4">Whole organism</tissue>
    </source>
</reference>
<keyword evidence="2" id="KW-0325">Glycoprotein</keyword>
<dbReference type="InterPro" id="IPR029058">
    <property type="entry name" value="AB_hydrolase_fold"/>
</dbReference>
<dbReference type="InterPro" id="IPR051093">
    <property type="entry name" value="Neuroligin/BSAL"/>
</dbReference>
<evidence type="ECO:0000259" key="3">
    <source>
        <dbReference type="Pfam" id="PF00135"/>
    </source>
</evidence>